<dbReference type="OrthoDB" id="685237at2759"/>
<dbReference type="STRING" id="35608.A0A2U1MEP4"/>
<accession>A0A2U1MEP4</accession>
<dbReference type="InterPro" id="IPR009902">
    <property type="entry name" value="DUF1442"/>
</dbReference>
<organism evidence="1 2">
    <name type="scientific">Artemisia annua</name>
    <name type="common">Sweet wormwood</name>
    <dbReference type="NCBI Taxonomy" id="35608"/>
    <lineage>
        <taxon>Eukaryota</taxon>
        <taxon>Viridiplantae</taxon>
        <taxon>Streptophyta</taxon>
        <taxon>Embryophyta</taxon>
        <taxon>Tracheophyta</taxon>
        <taxon>Spermatophyta</taxon>
        <taxon>Magnoliopsida</taxon>
        <taxon>eudicotyledons</taxon>
        <taxon>Gunneridae</taxon>
        <taxon>Pentapetalae</taxon>
        <taxon>asterids</taxon>
        <taxon>campanulids</taxon>
        <taxon>Asterales</taxon>
        <taxon>Asteraceae</taxon>
        <taxon>Asteroideae</taxon>
        <taxon>Anthemideae</taxon>
        <taxon>Artemisiinae</taxon>
        <taxon>Artemisia</taxon>
    </lineage>
</organism>
<dbReference type="GO" id="GO:0008168">
    <property type="term" value="F:methyltransferase activity"/>
    <property type="evidence" value="ECO:0007669"/>
    <property type="project" value="UniProtKB-KW"/>
</dbReference>
<evidence type="ECO:0000313" key="2">
    <source>
        <dbReference type="Proteomes" id="UP000245207"/>
    </source>
</evidence>
<keyword evidence="2" id="KW-1185">Reference proteome</keyword>
<name>A0A2U1MEP4_ARTAN</name>
<dbReference type="EMBL" id="PKPP01005550">
    <property type="protein sequence ID" value="PWA59717.1"/>
    <property type="molecule type" value="Genomic_DNA"/>
</dbReference>
<keyword evidence="1" id="KW-0808">Transferase</keyword>
<comment type="caution">
    <text evidence="1">The sequence shown here is derived from an EMBL/GenBank/DDBJ whole genome shotgun (WGS) entry which is preliminary data.</text>
</comment>
<evidence type="ECO:0000313" key="1">
    <source>
        <dbReference type="EMBL" id="PWA59717.1"/>
    </source>
</evidence>
<dbReference type="Pfam" id="PF07279">
    <property type="entry name" value="DUF1442"/>
    <property type="match status" value="1"/>
</dbReference>
<gene>
    <name evidence="1" type="ORF">CTI12_AA388550</name>
</gene>
<sequence>MNLVWSPEAALKAYLDTAKICKSYQDCDHVEMISAMAGGWNPRLIVEAWSSGSEILTSICLDIVARHSGARYVCIVQDECSRSEYVKALKDHGSRVPELMVGEAKEVMARLTNVEFMVVDGRHKDLYELFGLVKLGHRGAVLMCKNALQSYMDGLRWDLLIGEKARLVRSVIIPAGQGLNIAYVKGNSKCKKSSSKERSRWITRIDHKTGEEHIFRG</sequence>
<protein>
    <submittedName>
        <fullName evidence="1">S-adenosyl-L-methionine-dependent methyltransferase</fullName>
    </submittedName>
</protein>
<dbReference type="PANTHER" id="PTHR33593:SF25">
    <property type="entry name" value="S-ADENOSYL-L-METHIONINE-DEPENDENT METHYLTRANSFERASE-RELATED"/>
    <property type="match status" value="1"/>
</dbReference>
<dbReference type="PANTHER" id="PTHR33593">
    <property type="entry name" value="DUF1442 FAMILY PROTEIN"/>
    <property type="match status" value="1"/>
</dbReference>
<dbReference type="Proteomes" id="UP000245207">
    <property type="component" value="Unassembled WGS sequence"/>
</dbReference>
<reference evidence="1 2" key="1">
    <citation type="journal article" date="2018" name="Mol. Plant">
        <title>The genome of Artemisia annua provides insight into the evolution of Asteraceae family and artemisinin biosynthesis.</title>
        <authorList>
            <person name="Shen Q."/>
            <person name="Zhang L."/>
            <person name="Liao Z."/>
            <person name="Wang S."/>
            <person name="Yan T."/>
            <person name="Shi P."/>
            <person name="Liu M."/>
            <person name="Fu X."/>
            <person name="Pan Q."/>
            <person name="Wang Y."/>
            <person name="Lv Z."/>
            <person name="Lu X."/>
            <person name="Zhang F."/>
            <person name="Jiang W."/>
            <person name="Ma Y."/>
            <person name="Chen M."/>
            <person name="Hao X."/>
            <person name="Li L."/>
            <person name="Tang Y."/>
            <person name="Lv G."/>
            <person name="Zhou Y."/>
            <person name="Sun X."/>
            <person name="Brodelius P.E."/>
            <person name="Rose J.K.C."/>
            <person name="Tang K."/>
        </authorList>
    </citation>
    <scope>NUCLEOTIDE SEQUENCE [LARGE SCALE GENOMIC DNA]</scope>
    <source>
        <strain evidence="2">cv. Huhao1</strain>
        <tissue evidence="1">Leaf</tissue>
    </source>
</reference>
<dbReference type="GO" id="GO:0032259">
    <property type="term" value="P:methylation"/>
    <property type="evidence" value="ECO:0007669"/>
    <property type="project" value="UniProtKB-KW"/>
</dbReference>
<dbReference type="AlphaFoldDB" id="A0A2U1MEP4"/>
<keyword evidence="1" id="KW-0489">Methyltransferase</keyword>
<proteinExistence type="predicted"/>